<dbReference type="OrthoDB" id="2512247at2759"/>
<evidence type="ECO:0000313" key="2">
    <source>
        <dbReference type="EMBL" id="PLW12068.1"/>
    </source>
</evidence>
<organism evidence="2 3">
    <name type="scientific">Puccinia coronata f. sp. avenae</name>
    <dbReference type="NCBI Taxonomy" id="200324"/>
    <lineage>
        <taxon>Eukaryota</taxon>
        <taxon>Fungi</taxon>
        <taxon>Dikarya</taxon>
        <taxon>Basidiomycota</taxon>
        <taxon>Pucciniomycotina</taxon>
        <taxon>Pucciniomycetes</taxon>
        <taxon>Pucciniales</taxon>
        <taxon>Pucciniaceae</taxon>
        <taxon>Puccinia</taxon>
    </lineage>
</organism>
<protein>
    <submittedName>
        <fullName evidence="2">Uncharacterized protein</fullName>
    </submittedName>
</protein>
<reference evidence="2 3" key="1">
    <citation type="submission" date="2017-11" db="EMBL/GenBank/DDBJ databases">
        <title>De novo assembly and phasing of dikaryotic genomes from two isolates of Puccinia coronata f. sp. avenae, the causal agent of oat crown rust.</title>
        <authorList>
            <person name="Miller M.E."/>
            <person name="Zhang Y."/>
            <person name="Omidvar V."/>
            <person name="Sperschneider J."/>
            <person name="Schwessinger B."/>
            <person name="Raley C."/>
            <person name="Palmer J.M."/>
            <person name="Garnica D."/>
            <person name="Upadhyaya N."/>
            <person name="Rathjen J."/>
            <person name="Taylor J.M."/>
            <person name="Park R.F."/>
            <person name="Dodds P.N."/>
            <person name="Hirsch C.D."/>
            <person name="Kianian S.F."/>
            <person name="Figueroa M."/>
        </authorList>
    </citation>
    <scope>NUCLEOTIDE SEQUENCE [LARGE SCALE GENOMIC DNA]</scope>
    <source>
        <strain evidence="2">12NC29</strain>
    </source>
</reference>
<dbReference type="EMBL" id="PGCJ01000995">
    <property type="protein sequence ID" value="PLW12068.1"/>
    <property type="molecule type" value="Genomic_DNA"/>
</dbReference>
<sequence>MVENAISRLTRRIRDAGASTGGAAPQGAAPQGPQIGSAAPIGAATALATSLTEHLILEDVETALVYKEVLVGDPAAKTIVAAPEKSNLDQLWDKIVETLTEQPAAKPTAAASQGGTESKSRSLEYIDGSIPTHFDIGFTPFFDKKIKELKGPLPSTIFNKDWQEDAMNFHLNKKTRSDKKEGIYSGFEYPNEWTQTFANWTSNFCNFLITFRDIYKNEKMGSWIEKHKSKIDKMIADYGFMVGFRYVMWVRVKERVSHYQGLSSFTHTRRDWTSPKERRVSLRETQGVTEHLRAPHLPEQRADWT</sequence>
<proteinExistence type="predicted"/>
<dbReference type="Proteomes" id="UP000235388">
    <property type="component" value="Unassembled WGS sequence"/>
</dbReference>
<gene>
    <name evidence="2" type="ORF">PCANC_17660</name>
</gene>
<name>A0A2N5SFN6_9BASI</name>
<dbReference type="AlphaFoldDB" id="A0A2N5SFN6"/>
<comment type="caution">
    <text evidence="2">The sequence shown here is derived from an EMBL/GenBank/DDBJ whole genome shotgun (WGS) entry which is preliminary data.</text>
</comment>
<evidence type="ECO:0000256" key="1">
    <source>
        <dbReference type="SAM" id="MobiDB-lite"/>
    </source>
</evidence>
<keyword evidence="3" id="KW-1185">Reference proteome</keyword>
<feature type="region of interest" description="Disordered" evidence="1">
    <location>
        <begin position="16"/>
        <end position="36"/>
    </location>
</feature>
<evidence type="ECO:0000313" key="3">
    <source>
        <dbReference type="Proteomes" id="UP000235388"/>
    </source>
</evidence>
<accession>A0A2N5SFN6</accession>